<sequence>LVTIPEPTTSRLGLLHVWTSPESTYDIDEVRIPWDEVKATKGRMGELPAGWKPDSRNNPQGKNPTNFWFFSKLPSNKMPVMTLMELSGTVPGTAEEPTTLSSGIELEAFRRIMLAHSTQTDTIFVWADDDDYGLLSVLISSLNRTPERIQPGGCDEGISIIHLGREVLPDEGIHVPEDNEYRITANSSDNNRKVTVIAKIQDCLVGIGEIPGNQISHVVTSPPYNIGYEPFNDPRPNSSGQLVAPVREGYDDDLSPEQYALLLESCFEGIDAKADPDAFELYLNIKSNYSGGSCDLPFYILELMPERWRLLDVLIWRYDISFDPGRGKYKPLYEWVIRVGYGDVDLPELGMLDWYIPILKGNSKERKGLLHPAMFPCELVERCLRESNRPASLVLDPFLGSGTTLRSCLDAGVDGIGFEIDPTYLPDIKKRLRGKLLIGDGTLKRA</sequence>
<gene>
    <name evidence="4" type="ORF">METZ01_LOCUS238088</name>
</gene>
<dbReference type="SUPFAM" id="SSF53335">
    <property type="entry name" value="S-adenosyl-L-methionine-dependent methyltransferases"/>
    <property type="match status" value="1"/>
</dbReference>
<dbReference type="GO" id="GO:0032259">
    <property type="term" value="P:methylation"/>
    <property type="evidence" value="ECO:0007669"/>
    <property type="project" value="UniProtKB-KW"/>
</dbReference>
<dbReference type="AlphaFoldDB" id="A0A382HD24"/>
<reference evidence="4" key="1">
    <citation type="submission" date="2018-05" db="EMBL/GenBank/DDBJ databases">
        <authorList>
            <person name="Lanie J.A."/>
            <person name="Ng W.-L."/>
            <person name="Kazmierczak K.M."/>
            <person name="Andrzejewski T.M."/>
            <person name="Davidsen T.M."/>
            <person name="Wayne K.J."/>
            <person name="Tettelin H."/>
            <person name="Glass J.I."/>
            <person name="Rusch D."/>
            <person name="Podicherti R."/>
            <person name="Tsui H.-C.T."/>
            <person name="Winkler M.E."/>
        </authorList>
    </citation>
    <scope>NUCLEOTIDE SEQUENCE</scope>
</reference>
<evidence type="ECO:0000259" key="3">
    <source>
        <dbReference type="Pfam" id="PF01555"/>
    </source>
</evidence>
<dbReference type="Pfam" id="PF01555">
    <property type="entry name" value="N6_N4_Mtase"/>
    <property type="match status" value="1"/>
</dbReference>
<feature type="non-terminal residue" evidence="4">
    <location>
        <position position="1"/>
    </location>
</feature>
<feature type="domain" description="DNA methylase N-4/N-6" evidence="3">
    <location>
        <begin position="215"/>
        <end position="429"/>
    </location>
</feature>
<evidence type="ECO:0000256" key="1">
    <source>
        <dbReference type="ARBA" id="ARBA00022603"/>
    </source>
</evidence>
<accession>A0A382HD24</accession>
<dbReference type="Gene3D" id="3.40.50.150">
    <property type="entry name" value="Vaccinia Virus protein VP39"/>
    <property type="match status" value="2"/>
</dbReference>
<dbReference type="GO" id="GO:0003677">
    <property type="term" value="F:DNA binding"/>
    <property type="evidence" value="ECO:0007669"/>
    <property type="project" value="InterPro"/>
</dbReference>
<proteinExistence type="predicted"/>
<keyword evidence="1" id="KW-0489">Methyltransferase</keyword>
<dbReference type="InterPro" id="IPR002941">
    <property type="entry name" value="DNA_methylase_N4/N6"/>
</dbReference>
<organism evidence="4">
    <name type="scientific">marine metagenome</name>
    <dbReference type="NCBI Taxonomy" id="408172"/>
    <lineage>
        <taxon>unclassified sequences</taxon>
        <taxon>metagenomes</taxon>
        <taxon>ecological metagenomes</taxon>
    </lineage>
</organism>
<name>A0A382HD24_9ZZZZ</name>
<evidence type="ECO:0000313" key="4">
    <source>
        <dbReference type="EMBL" id="SVB85234.1"/>
    </source>
</evidence>
<protein>
    <recommendedName>
        <fullName evidence="3">DNA methylase N-4/N-6 domain-containing protein</fullName>
    </recommendedName>
</protein>
<dbReference type="GO" id="GO:0008170">
    <property type="term" value="F:N-methyltransferase activity"/>
    <property type="evidence" value="ECO:0007669"/>
    <property type="project" value="InterPro"/>
</dbReference>
<evidence type="ECO:0000256" key="2">
    <source>
        <dbReference type="ARBA" id="ARBA00022679"/>
    </source>
</evidence>
<dbReference type="InterPro" id="IPR029063">
    <property type="entry name" value="SAM-dependent_MTases_sf"/>
</dbReference>
<keyword evidence="2" id="KW-0808">Transferase</keyword>
<dbReference type="PRINTS" id="PR00508">
    <property type="entry name" value="S21N4MTFRASE"/>
</dbReference>
<dbReference type="InterPro" id="IPR001091">
    <property type="entry name" value="RM_Methyltransferase"/>
</dbReference>
<dbReference type="EMBL" id="UINC01060582">
    <property type="protein sequence ID" value="SVB85234.1"/>
    <property type="molecule type" value="Genomic_DNA"/>
</dbReference>